<feature type="domain" description="MEKHLA" evidence="2">
    <location>
        <begin position="98"/>
        <end position="236"/>
    </location>
</feature>
<gene>
    <name evidence="3" type="ORF">BQ4739_LOCUS17095</name>
</gene>
<evidence type="ECO:0000256" key="1">
    <source>
        <dbReference type="SAM" id="Coils"/>
    </source>
</evidence>
<evidence type="ECO:0000259" key="2">
    <source>
        <dbReference type="Pfam" id="PF08670"/>
    </source>
</evidence>
<dbReference type="Proteomes" id="UP000256970">
    <property type="component" value="Unassembled WGS sequence"/>
</dbReference>
<protein>
    <recommendedName>
        <fullName evidence="2">MEKHLA domain-containing protein</fullName>
    </recommendedName>
</protein>
<sequence length="342" mass="37185">MHSLATGPQMLRTRPSCKPFTAPVPAAAASTHRLVLAQAKKKGGEKKGAQKKGGSALADLMKKKEQASQAAAVQNAPADGFASPEQYKDPEVVLQLLMITQSYKKQYDEFLMEVSFDTLAEAMYIAPFACLAHNKFEEGVDDPVFTYANRAALQLFEGTWDSMIGLPSRNSADAEAQEERNQLLEVAATGGSIQDYSGWRVSMSGKRFKLKDVKLFNVTELDGTLWGQAAVFKQYELEDGTVVTVQGQEPPPSSIEIPPSQEDVDAAAAAVQEQAAAVRQLKEEQGLSNQDPQVQEAVAELQTRKQALTELQAKYDAALKEAESAADAPLTVESWDEGEEEK</sequence>
<keyword evidence="1" id="KW-0175">Coiled coil</keyword>
<dbReference type="InterPro" id="IPR013978">
    <property type="entry name" value="MEKHLA"/>
</dbReference>
<keyword evidence="4" id="KW-1185">Reference proteome</keyword>
<name>A0A383WHI7_TETOB</name>
<proteinExistence type="predicted"/>
<dbReference type="AlphaFoldDB" id="A0A383WHI7"/>
<accession>A0A383WHI7</accession>
<organism evidence="3 4">
    <name type="scientific">Tetradesmus obliquus</name>
    <name type="common">Green alga</name>
    <name type="synonym">Acutodesmus obliquus</name>
    <dbReference type="NCBI Taxonomy" id="3088"/>
    <lineage>
        <taxon>Eukaryota</taxon>
        <taxon>Viridiplantae</taxon>
        <taxon>Chlorophyta</taxon>
        <taxon>core chlorophytes</taxon>
        <taxon>Chlorophyceae</taxon>
        <taxon>CS clade</taxon>
        <taxon>Sphaeropleales</taxon>
        <taxon>Scenedesmaceae</taxon>
        <taxon>Tetradesmus</taxon>
    </lineage>
</organism>
<evidence type="ECO:0000313" key="3">
    <source>
        <dbReference type="EMBL" id="SZX76723.1"/>
    </source>
</evidence>
<feature type="coiled-coil region" evidence="1">
    <location>
        <begin position="264"/>
        <end position="328"/>
    </location>
</feature>
<evidence type="ECO:0000313" key="4">
    <source>
        <dbReference type="Proteomes" id="UP000256970"/>
    </source>
</evidence>
<dbReference type="Pfam" id="PF08670">
    <property type="entry name" value="MEKHLA"/>
    <property type="match status" value="1"/>
</dbReference>
<reference evidence="3 4" key="1">
    <citation type="submission" date="2016-10" db="EMBL/GenBank/DDBJ databases">
        <authorList>
            <person name="Cai Z."/>
        </authorList>
    </citation>
    <scope>NUCLEOTIDE SEQUENCE [LARGE SCALE GENOMIC DNA]</scope>
</reference>
<dbReference type="EMBL" id="FNXT01001265">
    <property type="protein sequence ID" value="SZX76723.1"/>
    <property type="molecule type" value="Genomic_DNA"/>
</dbReference>